<protein>
    <submittedName>
        <fullName evidence="2">Cytoskeletal protein CcmA (Bactofilin family)</fullName>
    </submittedName>
</protein>
<comment type="caution">
    <text evidence="2">The sequence shown here is derived from an EMBL/GenBank/DDBJ whole genome shotgun (WGS) entry which is preliminary data.</text>
</comment>
<dbReference type="AlphaFoldDB" id="A0A2S8SEM0"/>
<gene>
    <name evidence="2" type="ORF">LX70_01067</name>
</gene>
<dbReference type="InterPro" id="IPR007607">
    <property type="entry name" value="BacA/B"/>
</dbReference>
<evidence type="ECO:0000256" key="1">
    <source>
        <dbReference type="ARBA" id="ARBA00044755"/>
    </source>
</evidence>
<dbReference type="Pfam" id="PF04519">
    <property type="entry name" value="Bactofilin"/>
    <property type="match status" value="1"/>
</dbReference>
<reference evidence="2 3" key="1">
    <citation type="submission" date="2018-02" db="EMBL/GenBank/DDBJ databases">
        <title>Genomic Encyclopedia of Archaeal and Bacterial Type Strains, Phase II (KMG-II): from individual species to whole genera.</title>
        <authorList>
            <person name="Goeker M."/>
        </authorList>
    </citation>
    <scope>NUCLEOTIDE SEQUENCE [LARGE SCALE GENOMIC DNA]</scope>
    <source>
        <strain evidence="2 3">DSM 18921</strain>
    </source>
</reference>
<dbReference type="OrthoDB" id="7744015at2"/>
<dbReference type="Proteomes" id="UP000238338">
    <property type="component" value="Unassembled WGS sequence"/>
</dbReference>
<keyword evidence="3" id="KW-1185">Reference proteome</keyword>
<dbReference type="RefSeq" id="WP_105513429.1">
    <property type="nucleotide sequence ID" value="NZ_PVEP01000001.1"/>
</dbReference>
<evidence type="ECO:0000313" key="3">
    <source>
        <dbReference type="Proteomes" id="UP000238338"/>
    </source>
</evidence>
<organism evidence="2 3">
    <name type="scientific">Albidovulum denitrificans</name>
    <dbReference type="NCBI Taxonomy" id="404881"/>
    <lineage>
        <taxon>Bacteria</taxon>
        <taxon>Pseudomonadati</taxon>
        <taxon>Pseudomonadota</taxon>
        <taxon>Alphaproteobacteria</taxon>
        <taxon>Rhodobacterales</taxon>
        <taxon>Paracoccaceae</taxon>
        <taxon>Albidovulum</taxon>
    </lineage>
</organism>
<dbReference type="PANTHER" id="PTHR35024">
    <property type="entry name" value="HYPOTHETICAL CYTOSOLIC PROTEIN"/>
    <property type="match status" value="1"/>
</dbReference>
<comment type="similarity">
    <text evidence="1">Belongs to the bactofilin family.</text>
</comment>
<name>A0A2S8SEM0_9RHOB</name>
<accession>A0A2S8SEM0</accession>
<evidence type="ECO:0000313" key="2">
    <source>
        <dbReference type="EMBL" id="PQV59243.1"/>
    </source>
</evidence>
<dbReference type="PANTHER" id="PTHR35024:SF4">
    <property type="entry name" value="POLYMER-FORMING CYTOSKELETAL PROTEIN"/>
    <property type="match status" value="1"/>
</dbReference>
<dbReference type="EMBL" id="PVEP01000001">
    <property type="protein sequence ID" value="PQV59243.1"/>
    <property type="molecule type" value="Genomic_DNA"/>
</dbReference>
<proteinExistence type="inferred from homology"/>
<sequence>MTKSVIEEDLIIEGNIASKDGDIEVKGQVKGDVTGENVSVHTHGNVTGAIKATSVRVQGRHTGQIECTELALEKNAEVKADVKAQTLSSEKGARLVGKVQITG</sequence>